<keyword evidence="2" id="KW-1185">Reference proteome</keyword>
<name>A0A1J4JEZ7_9EUKA</name>
<protein>
    <submittedName>
        <fullName evidence="1">Uncharacterized protein</fullName>
    </submittedName>
</protein>
<reference evidence="1" key="1">
    <citation type="submission" date="2016-10" db="EMBL/GenBank/DDBJ databases">
        <authorList>
            <person name="Benchimol M."/>
            <person name="Almeida L.G."/>
            <person name="Vasconcelos A.T."/>
            <person name="Perreira-Neves A."/>
            <person name="Rosa I.A."/>
            <person name="Tasca T."/>
            <person name="Bogo M.R."/>
            <person name="de Souza W."/>
        </authorList>
    </citation>
    <scope>NUCLEOTIDE SEQUENCE [LARGE SCALE GENOMIC DNA]</scope>
    <source>
        <strain evidence="1">K</strain>
    </source>
</reference>
<dbReference type="Proteomes" id="UP000179807">
    <property type="component" value="Unassembled WGS sequence"/>
</dbReference>
<evidence type="ECO:0000313" key="1">
    <source>
        <dbReference type="EMBL" id="OHS97766.1"/>
    </source>
</evidence>
<proteinExistence type="predicted"/>
<evidence type="ECO:0000313" key="2">
    <source>
        <dbReference type="Proteomes" id="UP000179807"/>
    </source>
</evidence>
<dbReference type="RefSeq" id="XP_068350903.1">
    <property type="nucleotide sequence ID" value="XM_068510547.1"/>
</dbReference>
<comment type="caution">
    <text evidence="1">The sequence shown here is derived from an EMBL/GenBank/DDBJ whole genome shotgun (WGS) entry which is preliminary data.</text>
</comment>
<sequence>MNENQLAFTTEDPMVYFQKFLTSYIQNDCRLIYLHTPVTKAIQIESASVLHCIFDATTSTVKIKPMNMEIVSYPISSFDKIEWQELLSSKKPLKIIHITVKDDKNPVNLAVGGQGKQELLDFWYDGLRLHLGFEPSTESSQKKIKIFQDAVSYATMAENIKEPEIPPPPSSLNFAASPSMPVIMAKK</sequence>
<dbReference type="GeneID" id="94845251"/>
<organism evidence="1 2">
    <name type="scientific">Tritrichomonas foetus</name>
    <dbReference type="NCBI Taxonomy" id="1144522"/>
    <lineage>
        <taxon>Eukaryota</taxon>
        <taxon>Metamonada</taxon>
        <taxon>Parabasalia</taxon>
        <taxon>Tritrichomonadida</taxon>
        <taxon>Tritrichomonadidae</taxon>
        <taxon>Tritrichomonas</taxon>
    </lineage>
</organism>
<dbReference type="AlphaFoldDB" id="A0A1J4JEZ7"/>
<gene>
    <name evidence="1" type="ORF">TRFO_35941</name>
</gene>
<dbReference type="EMBL" id="MLAK01001095">
    <property type="protein sequence ID" value="OHS97766.1"/>
    <property type="molecule type" value="Genomic_DNA"/>
</dbReference>
<accession>A0A1J4JEZ7</accession>
<dbReference type="VEuPathDB" id="TrichDB:TRFO_35941"/>